<dbReference type="AlphaFoldDB" id="A0A5B7EHA6"/>
<keyword evidence="2" id="KW-1185">Reference proteome</keyword>
<protein>
    <submittedName>
        <fullName evidence="1">Uncharacterized protein</fullName>
    </submittedName>
</protein>
<evidence type="ECO:0000313" key="1">
    <source>
        <dbReference type="EMBL" id="MPC32433.1"/>
    </source>
</evidence>
<reference evidence="1 2" key="1">
    <citation type="submission" date="2019-05" db="EMBL/GenBank/DDBJ databases">
        <title>Another draft genome of Portunus trituberculatus and its Hox gene families provides insights of decapod evolution.</title>
        <authorList>
            <person name="Jeong J.-H."/>
            <person name="Song I."/>
            <person name="Kim S."/>
            <person name="Choi T."/>
            <person name="Kim D."/>
            <person name="Ryu S."/>
            <person name="Kim W."/>
        </authorList>
    </citation>
    <scope>NUCLEOTIDE SEQUENCE [LARGE SCALE GENOMIC DNA]</scope>
    <source>
        <tissue evidence="1">Muscle</tissue>
    </source>
</reference>
<name>A0A5B7EHA6_PORTR</name>
<dbReference type="EMBL" id="VSRR010002625">
    <property type="protein sequence ID" value="MPC32433.1"/>
    <property type="molecule type" value="Genomic_DNA"/>
</dbReference>
<evidence type="ECO:0000313" key="2">
    <source>
        <dbReference type="Proteomes" id="UP000324222"/>
    </source>
</evidence>
<gene>
    <name evidence="1" type="ORF">E2C01_025744</name>
</gene>
<dbReference type="Proteomes" id="UP000324222">
    <property type="component" value="Unassembled WGS sequence"/>
</dbReference>
<organism evidence="1 2">
    <name type="scientific">Portunus trituberculatus</name>
    <name type="common">Swimming crab</name>
    <name type="synonym">Neptunus trituberculatus</name>
    <dbReference type="NCBI Taxonomy" id="210409"/>
    <lineage>
        <taxon>Eukaryota</taxon>
        <taxon>Metazoa</taxon>
        <taxon>Ecdysozoa</taxon>
        <taxon>Arthropoda</taxon>
        <taxon>Crustacea</taxon>
        <taxon>Multicrustacea</taxon>
        <taxon>Malacostraca</taxon>
        <taxon>Eumalacostraca</taxon>
        <taxon>Eucarida</taxon>
        <taxon>Decapoda</taxon>
        <taxon>Pleocyemata</taxon>
        <taxon>Brachyura</taxon>
        <taxon>Eubrachyura</taxon>
        <taxon>Portunoidea</taxon>
        <taxon>Portunidae</taxon>
        <taxon>Portuninae</taxon>
        <taxon>Portunus</taxon>
    </lineage>
</organism>
<proteinExistence type="predicted"/>
<accession>A0A5B7EHA6</accession>
<comment type="caution">
    <text evidence="1">The sequence shown here is derived from an EMBL/GenBank/DDBJ whole genome shotgun (WGS) entry which is preliminary data.</text>
</comment>
<sequence>MHWSATQLVYALLPTHTDITTLFGHTNLPNIICECILTLEGHKKFLKHHPSSSLGTAKVMLGIQAVVLKKHGKTLLV</sequence>